<dbReference type="GO" id="GO:0016705">
    <property type="term" value="F:oxidoreductase activity, acting on paired donors, with incorporation or reduction of molecular oxygen"/>
    <property type="evidence" value="ECO:0007669"/>
    <property type="project" value="InterPro"/>
</dbReference>
<feature type="non-terminal residue" evidence="8">
    <location>
        <position position="381"/>
    </location>
</feature>
<dbReference type="InterPro" id="IPR002403">
    <property type="entry name" value="Cyt_P450_E_grp-IV"/>
</dbReference>
<dbReference type="InterPro" id="IPR050121">
    <property type="entry name" value="Cytochrome_P450_monoxygenase"/>
</dbReference>
<dbReference type="SUPFAM" id="SSF48264">
    <property type="entry name" value="Cytochrome P450"/>
    <property type="match status" value="1"/>
</dbReference>
<evidence type="ECO:0000256" key="2">
    <source>
        <dbReference type="ARBA" id="ARBA00010617"/>
    </source>
</evidence>
<comment type="cofactor">
    <cofactor evidence="1 7">
        <name>heme</name>
        <dbReference type="ChEBI" id="CHEBI:30413"/>
    </cofactor>
</comment>
<evidence type="ECO:0000256" key="1">
    <source>
        <dbReference type="ARBA" id="ARBA00001971"/>
    </source>
</evidence>
<gene>
    <name evidence="8" type="ORF">B0T11DRAFT_216151</name>
</gene>
<dbReference type="InterPro" id="IPR036396">
    <property type="entry name" value="Cyt_P450_sf"/>
</dbReference>
<dbReference type="CDD" id="cd11062">
    <property type="entry name" value="CYP58-like"/>
    <property type="match status" value="1"/>
</dbReference>
<dbReference type="AlphaFoldDB" id="A0A8K0TUP1"/>
<keyword evidence="6" id="KW-0503">Monooxygenase</keyword>
<dbReference type="PRINTS" id="PR00465">
    <property type="entry name" value="EP450IV"/>
</dbReference>
<organism evidence="8 9">
    <name type="scientific">Plectosphaerella cucumerina</name>
    <dbReference type="NCBI Taxonomy" id="40658"/>
    <lineage>
        <taxon>Eukaryota</taxon>
        <taxon>Fungi</taxon>
        <taxon>Dikarya</taxon>
        <taxon>Ascomycota</taxon>
        <taxon>Pezizomycotina</taxon>
        <taxon>Sordariomycetes</taxon>
        <taxon>Hypocreomycetidae</taxon>
        <taxon>Glomerellales</taxon>
        <taxon>Plectosphaerellaceae</taxon>
        <taxon>Plectosphaerella</taxon>
    </lineage>
</organism>
<evidence type="ECO:0000256" key="4">
    <source>
        <dbReference type="ARBA" id="ARBA00022723"/>
    </source>
</evidence>
<protein>
    <submittedName>
        <fullName evidence="8">Cytochrome P450</fullName>
    </submittedName>
</protein>
<dbReference type="Proteomes" id="UP000813385">
    <property type="component" value="Unassembled WGS sequence"/>
</dbReference>
<dbReference type="Pfam" id="PF00067">
    <property type="entry name" value="p450"/>
    <property type="match status" value="1"/>
</dbReference>
<keyword evidence="6" id="KW-0560">Oxidoreductase</keyword>
<feature type="non-terminal residue" evidence="8">
    <location>
        <position position="1"/>
    </location>
</feature>
<dbReference type="GO" id="GO:0005506">
    <property type="term" value="F:iron ion binding"/>
    <property type="evidence" value="ECO:0007669"/>
    <property type="project" value="InterPro"/>
</dbReference>
<feature type="binding site" description="axial binding residue" evidence="7">
    <location>
        <position position="377"/>
    </location>
    <ligand>
        <name>heme</name>
        <dbReference type="ChEBI" id="CHEBI:30413"/>
    </ligand>
    <ligandPart>
        <name>Fe</name>
        <dbReference type="ChEBI" id="CHEBI:18248"/>
    </ligandPart>
</feature>
<dbReference type="GO" id="GO:0004497">
    <property type="term" value="F:monooxygenase activity"/>
    <property type="evidence" value="ECO:0007669"/>
    <property type="project" value="UniProtKB-KW"/>
</dbReference>
<evidence type="ECO:0000256" key="3">
    <source>
        <dbReference type="ARBA" id="ARBA00022617"/>
    </source>
</evidence>
<evidence type="ECO:0000256" key="7">
    <source>
        <dbReference type="PIRSR" id="PIRSR602403-1"/>
    </source>
</evidence>
<evidence type="ECO:0000256" key="6">
    <source>
        <dbReference type="ARBA" id="ARBA00023033"/>
    </source>
</evidence>
<dbReference type="Gene3D" id="1.10.630.10">
    <property type="entry name" value="Cytochrome P450"/>
    <property type="match status" value="2"/>
</dbReference>
<proteinExistence type="inferred from homology"/>
<keyword evidence="3 7" id="KW-0349">Heme</keyword>
<accession>A0A8K0TUP1</accession>
<keyword evidence="4 7" id="KW-0479">Metal-binding</keyword>
<reference evidence="8" key="1">
    <citation type="journal article" date="2021" name="Nat. Commun.">
        <title>Genetic determinants of endophytism in the Arabidopsis root mycobiome.</title>
        <authorList>
            <person name="Mesny F."/>
            <person name="Miyauchi S."/>
            <person name="Thiergart T."/>
            <person name="Pickel B."/>
            <person name="Atanasova L."/>
            <person name="Karlsson M."/>
            <person name="Huettel B."/>
            <person name="Barry K.W."/>
            <person name="Haridas S."/>
            <person name="Chen C."/>
            <person name="Bauer D."/>
            <person name="Andreopoulos W."/>
            <person name="Pangilinan J."/>
            <person name="LaButti K."/>
            <person name="Riley R."/>
            <person name="Lipzen A."/>
            <person name="Clum A."/>
            <person name="Drula E."/>
            <person name="Henrissat B."/>
            <person name="Kohler A."/>
            <person name="Grigoriev I.V."/>
            <person name="Martin F.M."/>
            <person name="Hacquard S."/>
        </authorList>
    </citation>
    <scope>NUCLEOTIDE SEQUENCE</scope>
    <source>
        <strain evidence="8">MPI-CAGE-AT-0016</strain>
    </source>
</reference>
<dbReference type="PANTHER" id="PTHR24305:SF166">
    <property type="entry name" value="CYTOCHROME P450 12A4, MITOCHONDRIAL-RELATED"/>
    <property type="match status" value="1"/>
</dbReference>
<comment type="similarity">
    <text evidence="2">Belongs to the cytochrome P450 family.</text>
</comment>
<keyword evidence="9" id="KW-1185">Reference proteome</keyword>
<dbReference type="InterPro" id="IPR001128">
    <property type="entry name" value="Cyt_P450"/>
</dbReference>
<sequence>SGASILAYCVVLALLYRVLLAVYNVTLHPLARIPGPKLAGMTALYQMFWCYHNGRSIYYRKIKEMHDQFGPVVRISPHEVSLQDPEDCQKIYAAHSNYSKDTAFYQTMGIEHGMFGSRDNVQHRRLRAPWQPFFSHKAIRKLDGMIQSKVDLLCTRLELQLRQKDAASIQRLLHALSSDIVSHAAAVDGSLRALDDEFPDGRHRSLVEIMAATHLPRKTLEPSIITRDVLVDELHSLTVAGSFNTGSIGATILFYILTNGDIHRRVLQELDSLQGNITHARVEKLPYMAACIKEGLRLGYGPIGRLPRVVPEPGAIFQGHRIPAGYTVGASSYVQHHNPDIWGEDHASFNPDRWLDPARDKRLGRHLLTFGKDSRRCIGQR</sequence>
<evidence type="ECO:0000313" key="8">
    <source>
        <dbReference type="EMBL" id="KAH7377212.1"/>
    </source>
</evidence>
<dbReference type="OrthoDB" id="3945418at2759"/>
<evidence type="ECO:0000256" key="5">
    <source>
        <dbReference type="ARBA" id="ARBA00023004"/>
    </source>
</evidence>
<evidence type="ECO:0000313" key="9">
    <source>
        <dbReference type="Proteomes" id="UP000813385"/>
    </source>
</evidence>
<dbReference type="EMBL" id="JAGPXD010000001">
    <property type="protein sequence ID" value="KAH7377212.1"/>
    <property type="molecule type" value="Genomic_DNA"/>
</dbReference>
<name>A0A8K0TUP1_9PEZI</name>
<dbReference type="PANTHER" id="PTHR24305">
    <property type="entry name" value="CYTOCHROME P450"/>
    <property type="match status" value="1"/>
</dbReference>
<dbReference type="GO" id="GO:0020037">
    <property type="term" value="F:heme binding"/>
    <property type="evidence" value="ECO:0007669"/>
    <property type="project" value="InterPro"/>
</dbReference>
<keyword evidence="5 7" id="KW-0408">Iron</keyword>
<comment type="caution">
    <text evidence="8">The sequence shown here is derived from an EMBL/GenBank/DDBJ whole genome shotgun (WGS) entry which is preliminary data.</text>
</comment>